<dbReference type="Proteomes" id="UP001165960">
    <property type="component" value="Unassembled WGS sequence"/>
</dbReference>
<dbReference type="EMBL" id="QTSX02005016">
    <property type="protein sequence ID" value="KAJ9062254.1"/>
    <property type="molecule type" value="Genomic_DNA"/>
</dbReference>
<accession>A0ACC2SIP6</accession>
<proteinExistence type="predicted"/>
<organism evidence="1 2">
    <name type="scientific">Entomophthora muscae</name>
    <dbReference type="NCBI Taxonomy" id="34485"/>
    <lineage>
        <taxon>Eukaryota</taxon>
        <taxon>Fungi</taxon>
        <taxon>Fungi incertae sedis</taxon>
        <taxon>Zoopagomycota</taxon>
        <taxon>Entomophthoromycotina</taxon>
        <taxon>Entomophthoromycetes</taxon>
        <taxon>Entomophthorales</taxon>
        <taxon>Entomophthoraceae</taxon>
        <taxon>Entomophthora</taxon>
    </lineage>
</organism>
<name>A0ACC2SIP6_9FUNG</name>
<sequence>MPAYFLPMTLPLTPQPKHPLEPPTVTARHEIVALKSHVLKAWINKAISCCQNATLMISLGTLDQKLWQFKETSSKTLSVRIDSSFPLETRAQGWDSTPEPESLQAACLRFPGVEPLRAEANNDGPNDEASQTKGIIAPNKETIKAPNGGNRILTISFMSLKTTPAANQESPPGEGTGLRPDPMATTLEQDNQVANLRSFDQRKNSQPGCHFADFQTQVPRSPGPTFPNALMSPSWKISSLEMGYYIDPRTPRSKLIAIFE</sequence>
<gene>
    <name evidence="1" type="ORF">DSO57_1012702</name>
</gene>
<protein>
    <submittedName>
        <fullName evidence="1">Uncharacterized protein</fullName>
    </submittedName>
</protein>
<evidence type="ECO:0000313" key="1">
    <source>
        <dbReference type="EMBL" id="KAJ9062254.1"/>
    </source>
</evidence>
<evidence type="ECO:0000313" key="2">
    <source>
        <dbReference type="Proteomes" id="UP001165960"/>
    </source>
</evidence>
<comment type="caution">
    <text evidence="1">The sequence shown here is derived from an EMBL/GenBank/DDBJ whole genome shotgun (WGS) entry which is preliminary data.</text>
</comment>
<reference evidence="1" key="1">
    <citation type="submission" date="2022-04" db="EMBL/GenBank/DDBJ databases">
        <title>Genome of the entomopathogenic fungus Entomophthora muscae.</title>
        <authorList>
            <person name="Elya C."/>
            <person name="Lovett B.R."/>
            <person name="Lee E."/>
            <person name="Macias A.M."/>
            <person name="Hajek A.E."/>
            <person name="De Bivort B.L."/>
            <person name="Kasson M.T."/>
            <person name="De Fine Licht H.H."/>
            <person name="Stajich J.E."/>
        </authorList>
    </citation>
    <scope>NUCLEOTIDE SEQUENCE</scope>
    <source>
        <strain evidence="1">Berkeley</strain>
    </source>
</reference>
<keyword evidence="2" id="KW-1185">Reference proteome</keyword>